<evidence type="ECO:0000313" key="2">
    <source>
        <dbReference type="Proteomes" id="UP000016617"/>
    </source>
</evidence>
<evidence type="ECO:0008006" key="3">
    <source>
        <dbReference type="Google" id="ProtNLM"/>
    </source>
</evidence>
<name>U2J7Z9_9STRE</name>
<dbReference type="HOGENOM" id="CLU_3277547_0_0_9"/>
<proteinExistence type="predicted"/>
<dbReference type="Proteomes" id="UP000016617">
    <property type="component" value="Unassembled WGS sequence"/>
</dbReference>
<sequence>MTSFAFIPSYSPEMKPIEQVWAEIRKDGFKHKVFKNLKECH</sequence>
<dbReference type="PATRIC" id="fig|1227275.3.peg.1191"/>
<organism evidence="1 2">
    <name type="scientific">Streptococcus sobrinus W1703</name>
    <dbReference type="NCBI Taxonomy" id="1227275"/>
    <lineage>
        <taxon>Bacteria</taxon>
        <taxon>Bacillati</taxon>
        <taxon>Bacillota</taxon>
        <taxon>Bacilli</taxon>
        <taxon>Lactobacillales</taxon>
        <taxon>Streptococcaceae</taxon>
        <taxon>Streptococcus</taxon>
    </lineage>
</organism>
<dbReference type="AlphaFoldDB" id="U2J7Z9"/>
<protein>
    <recommendedName>
        <fullName evidence="3">Tc1-like transposase DDE domain-containing protein</fullName>
    </recommendedName>
</protein>
<accession>U2J7Z9</accession>
<reference evidence="1 2" key="1">
    <citation type="submission" date="2013-06" db="EMBL/GenBank/DDBJ databases">
        <authorList>
            <person name="Weinstock G."/>
            <person name="Sodergren E."/>
            <person name="Lobos E.A."/>
            <person name="Fulton L."/>
            <person name="Fulton R."/>
            <person name="Courtney L."/>
            <person name="Fronick C."/>
            <person name="O'Laughlin M."/>
            <person name="Godfrey J."/>
            <person name="Wilson R.M."/>
            <person name="Miner T."/>
            <person name="Farmer C."/>
            <person name="Delehaunty K."/>
            <person name="Cordes M."/>
            <person name="Minx P."/>
            <person name="Tomlinson C."/>
            <person name="Chen J."/>
            <person name="Wollam A."/>
            <person name="Pepin K.H."/>
            <person name="Bhonagiri V."/>
            <person name="Zhang X."/>
            <person name="Warren W."/>
            <person name="Mitreva M."/>
            <person name="Mardis E.R."/>
            <person name="Wilson R.K."/>
        </authorList>
    </citation>
    <scope>NUCLEOTIDE SEQUENCE [LARGE SCALE GENOMIC DNA]</scope>
    <source>
        <strain evidence="1 2">W1703</strain>
    </source>
</reference>
<gene>
    <name evidence="1" type="ORF">HMPREF1557_01340</name>
</gene>
<evidence type="ECO:0000313" key="1">
    <source>
        <dbReference type="EMBL" id="ERJ75910.1"/>
    </source>
</evidence>
<dbReference type="EMBL" id="AWVA01000081">
    <property type="protein sequence ID" value="ERJ75910.1"/>
    <property type="molecule type" value="Genomic_DNA"/>
</dbReference>
<comment type="caution">
    <text evidence="1">The sequence shown here is derived from an EMBL/GenBank/DDBJ whole genome shotgun (WGS) entry which is preliminary data.</text>
</comment>